<evidence type="ECO:0000256" key="4">
    <source>
        <dbReference type="ARBA" id="ARBA00022729"/>
    </source>
</evidence>
<protein>
    <recommendedName>
        <fullName evidence="9">Mab-21-like HhH/H2TH-like domain-containing protein</fullName>
    </recommendedName>
</protein>
<comment type="caution">
    <text evidence="10">The sequence shown here is derived from an EMBL/GenBank/DDBJ whole genome shotgun (WGS) entry which is preliminary data.</text>
</comment>
<feature type="chain" id="PRO_5012556384" description="Mab-21-like HhH/H2TH-like domain-containing protein" evidence="8">
    <location>
        <begin position="19"/>
        <end position="533"/>
    </location>
</feature>
<name>A0A226M946_CALSU</name>
<evidence type="ECO:0000256" key="1">
    <source>
        <dbReference type="ARBA" id="ARBA00004479"/>
    </source>
</evidence>
<comment type="similarity">
    <text evidence="2">Belongs to the ITPRIP family.</text>
</comment>
<dbReference type="Gene3D" id="1.10.1410.40">
    <property type="match status" value="1"/>
</dbReference>
<dbReference type="PANTHER" id="PTHR10656">
    <property type="entry name" value="CELL FATE DETERMINING PROTEIN MAB21-RELATED"/>
    <property type="match status" value="1"/>
</dbReference>
<feature type="compositionally biased region" description="Acidic residues" evidence="7">
    <location>
        <begin position="107"/>
        <end position="122"/>
    </location>
</feature>
<evidence type="ECO:0000256" key="7">
    <source>
        <dbReference type="SAM" id="MobiDB-lite"/>
    </source>
</evidence>
<evidence type="ECO:0000256" key="3">
    <source>
        <dbReference type="ARBA" id="ARBA00022692"/>
    </source>
</evidence>
<dbReference type="InterPro" id="IPR024810">
    <property type="entry name" value="MAB21L/cGLR"/>
</dbReference>
<evidence type="ECO:0000256" key="5">
    <source>
        <dbReference type="ARBA" id="ARBA00022989"/>
    </source>
</evidence>
<organism evidence="10 11">
    <name type="scientific">Callipepla squamata</name>
    <name type="common">Scaled quail</name>
    <dbReference type="NCBI Taxonomy" id="9009"/>
    <lineage>
        <taxon>Eukaryota</taxon>
        <taxon>Metazoa</taxon>
        <taxon>Chordata</taxon>
        <taxon>Craniata</taxon>
        <taxon>Vertebrata</taxon>
        <taxon>Euteleostomi</taxon>
        <taxon>Archelosauria</taxon>
        <taxon>Archosauria</taxon>
        <taxon>Dinosauria</taxon>
        <taxon>Saurischia</taxon>
        <taxon>Theropoda</taxon>
        <taxon>Coelurosauria</taxon>
        <taxon>Aves</taxon>
        <taxon>Neognathae</taxon>
        <taxon>Galloanserae</taxon>
        <taxon>Galliformes</taxon>
        <taxon>Odontophoridae</taxon>
        <taxon>Callipepla</taxon>
    </lineage>
</organism>
<feature type="region of interest" description="Disordered" evidence="7">
    <location>
        <begin position="94"/>
        <end position="174"/>
    </location>
</feature>
<dbReference type="PRINTS" id="PR02107">
    <property type="entry name" value="INOS145TPRIP"/>
</dbReference>
<dbReference type="InterPro" id="IPR046906">
    <property type="entry name" value="Mab-21_HhH/H2TH-like"/>
</dbReference>
<gene>
    <name evidence="10" type="ORF">ASZ78_015538</name>
</gene>
<dbReference type="InterPro" id="IPR026250">
    <property type="entry name" value="ITPRIP-like"/>
</dbReference>
<feature type="compositionally biased region" description="Acidic residues" evidence="7">
    <location>
        <begin position="130"/>
        <end position="142"/>
    </location>
</feature>
<evidence type="ECO:0000256" key="2">
    <source>
        <dbReference type="ARBA" id="ARBA00005554"/>
    </source>
</evidence>
<feature type="signal peptide" evidence="8">
    <location>
        <begin position="1"/>
        <end position="18"/>
    </location>
</feature>
<keyword evidence="5" id="KW-1133">Transmembrane helix</keyword>
<feature type="compositionally biased region" description="Acidic residues" evidence="7">
    <location>
        <begin position="150"/>
        <end position="161"/>
    </location>
</feature>
<evidence type="ECO:0000313" key="11">
    <source>
        <dbReference type="Proteomes" id="UP000198323"/>
    </source>
</evidence>
<dbReference type="Proteomes" id="UP000198323">
    <property type="component" value="Unassembled WGS sequence"/>
</dbReference>
<dbReference type="OrthoDB" id="9034619at2759"/>
<dbReference type="Pfam" id="PF20266">
    <property type="entry name" value="Mab-21_C"/>
    <property type="match status" value="1"/>
</dbReference>
<keyword evidence="6" id="KW-0472">Membrane</keyword>
<keyword evidence="4 8" id="KW-0732">Signal</keyword>
<comment type="subcellular location">
    <subcellularLocation>
        <location evidence="1">Membrane</location>
        <topology evidence="1">Single-pass type I membrane protein</topology>
    </subcellularLocation>
</comment>
<dbReference type="AlphaFoldDB" id="A0A226M946"/>
<sequence>MALAFIFALLAQTLPLAGDEFHEDTFIRMRQREVYLREQMTELLQEVEQSDRDHSRTGMLASLPSLKIMSGLCVFGLLFWLIWKIEKKFWEDQDNSDEESCSSGERQEEEEQQEQVAEEQEEKEVKVQDEQNDSGEVEEEKEEVEKLQEQDEEENVQEEEVDQSRFLPESFGPNEDLKELGDSMLYLVNILTDIAQIAVSDTFLPVPERSFVVGSTYEGWSLPVEETVFCFLVSLKPPRGHIFYLELGTTRELPIQNSRICVELKCTCGQEQDLKMLCFLHTSADELRNQQPSLLDTLCSGPYLDVEKTARWFGAVLKNAWKCVPLSAACRLNVVLFKRSCRLQLTPVVQRTFLIDVMFGVQQADTDIFLSSQESEAAYTPSTAWPQTCAVAEAKFFKHIAARAGEDSFHLGCLKVCAYILVGYNFSPYELKTVLMHLLTAIPVECWSRRHLVQRMEDILRYLQCCVVEKRLDHFLIGNKAVPAEIILPWEFRVSVPPNLFQRLEQDPDRHEQALYETEMLRDRFTTLLRDGK</sequence>
<dbReference type="PANTHER" id="PTHR10656:SF40">
    <property type="entry name" value="INOSITOL 1,4,5-TRISPHOSPHATE RECEPTOR-INTERACTING PROTEIN-LIKE 1"/>
    <property type="match status" value="1"/>
</dbReference>
<dbReference type="EMBL" id="MCFN01011481">
    <property type="protein sequence ID" value="OXB51589.1"/>
    <property type="molecule type" value="Genomic_DNA"/>
</dbReference>
<reference evidence="10 11" key="1">
    <citation type="submission" date="2016-07" db="EMBL/GenBank/DDBJ databases">
        <title>Disparate Historic Effective Population Sizes Predicted by Modern Levels of Genome Diversity for the Scaled Quail (Callipepla squamata) and the Northern Bobwhite (Colinus virginianus): Inferences from First and Second Generation Draft Genome Assemblies for Sympatric New World Quail.</title>
        <authorList>
            <person name="Oldeschulte D.L."/>
            <person name="Halley Y.A."/>
            <person name="Bhattarai E.K."/>
            <person name="Brashear W.A."/>
            <person name="Hill J."/>
            <person name="Metz R.P."/>
            <person name="Johnson C.D."/>
            <person name="Rollins D."/>
            <person name="Peterson M.J."/>
            <person name="Bickhart D.M."/>
            <person name="Decker J.E."/>
            <person name="Seabury C.M."/>
        </authorList>
    </citation>
    <scope>NUCLEOTIDE SEQUENCE [LARGE SCALE GENOMIC DNA]</scope>
    <source>
        <strain evidence="10 11">Texas</strain>
        <tissue evidence="10">Leg muscle</tissue>
    </source>
</reference>
<keyword evidence="3" id="KW-0812">Transmembrane</keyword>
<evidence type="ECO:0000256" key="8">
    <source>
        <dbReference type="SAM" id="SignalP"/>
    </source>
</evidence>
<feature type="domain" description="Mab-21-like HhH/H2TH-like" evidence="9">
    <location>
        <begin position="425"/>
        <end position="477"/>
    </location>
</feature>
<dbReference type="SMART" id="SM01265">
    <property type="entry name" value="Mab-21"/>
    <property type="match status" value="1"/>
</dbReference>
<accession>A0A226M946</accession>
<dbReference type="STRING" id="9009.A0A226M946"/>
<keyword evidence="11" id="KW-1185">Reference proteome</keyword>
<proteinExistence type="inferred from homology"/>
<evidence type="ECO:0000259" key="9">
    <source>
        <dbReference type="Pfam" id="PF20266"/>
    </source>
</evidence>
<dbReference type="GO" id="GO:0016020">
    <property type="term" value="C:membrane"/>
    <property type="evidence" value="ECO:0007669"/>
    <property type="project" value="UniProtKB-SubCell"/>
</dbReference>
<evidence type="ECO:0000256" key="6">
    <source>
        <dbReference type="ARBA" id="ARBA00023136"/>
    </source>
</evidence>
<evidence type="ECO:0000313" key="10">
    <source>
        <dbReference type="EMBL" id="OXB51589.1"/>
    </source>
</evidence>